<comment type="caution">
    <text evidence="1">The sequence shown here is derived from an EMBL/GenBank/DDBJ whole genome shotgun (WGS) entry which is preliminary data.</text>
</comment>
<sequence length="96" mass="11377">MSKYQFFCKPNDQRNDFTYLHMEDEQFVEQKAQLLAWGFEVEGDVIHASHPNEAIDKFESDFIYASEEYSNAQPAVGLYHFVMETYKQLVSRFHRG</sequence>
<dbReference type="Proteomes" id="UP001589645">
    <property type="component" value="Unassembled WGS sequence"/>
</dbReference>
<reference evidence="1 2" key="1">
    <citation type="submission" date="2024-09" db="EMBL/GenBank/DDBJ databases">
        <authorList>
            <person name="Sun Q."/>
            <person name="Mori K."/>
        </authorList>
    </citation>
    <scope>NUCLEOTIDE SEQUENCE [LARGE SCALE GENOMIC DNA]</scope>
    <source>
        <strain evidence="1 2">CECT 8064</strain>
    </source>
</reference>
<organism evidence="1 2">
    <name type="scientific">Vibrio olivae</name>
    <dbReference type="NCBI Taxonomy" id="1243002"/>
    <lineage>
        <taxon>Bacteria</taxon>
        <taxon>Pseudomonadati</taxon>
        <taxon>Pseudomonadota</taxon>
        <taxon>Gammaproteobacteria</taxon>
        <taxon>Vibrionales</taxon>
        <taxon>Vibrionaceae</taxon>
        <taxon>Vibrio</taxon>
    </lineage>
</organism>
<dbReference type="RefSeq" id="WP_390197518.1">
    <property type="nucleotide sequence ID" value="NZ_JBHMEP010000015.1"/>
</dbReference>
<protein>
    <submittedName>
        <fullName evidence="1">Uncharacterized protein</fullName>
    </submittedName>
</protein>
<dbReference type="EMBL" id="JBHMEP010000015">
    <property type="protein sequence ID" value="MFB9137603.1"/>
    <property type="molecule type" value="Genomic_DNA"/>
</dbReference>
<gene>
    <name evidence="1" type="ORF">ACFFUV_21870</name>
</gene>
<keyword evidence="2" id="KW-1185">Reference proteome</keyword>
<evidence type="ECO:0000313" key="1">
    <source>
        <dbReference type="EMBL" id="MFB9137603.1"/>
    </source>
</evidence>
<proteinExistence type="predicted"/>
<accession>A0ABV5HTV7</accession>
<name>A0ABV5HTV7_9VIBR</name>
<evidence type="ECO:0000313" key="2">
    <source>
        <dbReference type="Proteomes" id="UP001589645"/>
    </source>
</evidence>